<feature type="transmembrane region" description="Helical" evidence="1">
    <location>
        <begin position="162"/>
        <end position="181"/>
    </location>
</feature>
<dbReference type="EMBL" id="QJRX01000005">
    <property type="protein sequence ID" value="PYC24449.1"/>
    <property type="molecule type" value="Genomic_DNA"/>
</dbReference>
<dbReference type="InterPro" id="IPR029058">
    <property type="entry name" value="AB_hydrolase_fold"/>
</dbReference>
<comment type="caution">
    <text evidence="3">The sequence shown here is derived from an EMBL/GenBank/DDBJ whole genome shotgun (WGS) entry which is preliminary data.</text>
</comment>
<dbReference type="Pfam" id="PF12146">
    <property type="entry name" value="Hydrolase_4"/>
    <property type="match status" value="1"/>
</dbReference>
<dbReference type="SUPFAM" id="SSF53474">
    <property type="entry name" value="alpha/beta-Hydrolases"/>
    <property type="match status" value="1"/>
</dbReference>
<accession>A0A2V4KVP9</accession>
<dbReference type="AlphaFoldDB" id="A0A2V4KVP9"/>
<feature type="domain" description="Serine aminopeptidase S33" evidence="2">
    <location>
        <begin position="40"/>
        <end position="144"/>
    </location>
</feature>
<dbReference type="Gene3D" id="3.40.50.1820">
    <property type="entry name" value="alpha/beta hydrolase"/>
    <property type="match status" value="1"/>
</dbReference>
<sequence>MCSIFAAIAVRGALALVDALQFAAGRFHCPVSFYAAPQAARTLIVLPALGVTARKYDGLAQRLVAAGHNVLVADWPGQGESRPRPGWRHDYGYRQLVEEFLPKLLDLARRHFPEAAPVLLGHSLGGHIATLYAAANPDSPVPVIGVACGNIHYRHWSGSRRLLTPSVALLFGLIVSVLGYLPGRRLAFGGQEARSLMRNWGRVAFSGDYRHLGLALAPPARSRVASLFIQIEGDHFAPPASTLGLARLIQAEPQLAQLASPRPPRENPHSAWLRAPQTVVEQIDGWLRQGLSAGSVAAG</sequence>
<dbReference type="InterPro" id="IPR017208">
    <property type="entry name" value="UCP037442_abhydr"/>
</dbReference>
<dbReference type="PANTHER" id="PTHR43194">
    <property type="entry name" value="HYDROLASE ALPHA/BETA FOLD FAMILY"/>
    <property type="match status" value="1"/>
</dbReference>
<reference evidence="3 4" key="1">
    <citation type="submission" date="2018-06" db="EMBL/GenBank/DDBJ databases">
        <title>Pseudomonas diversity within urban Lake Michigan freshwaters.</title>
        <authorList>
            <person name="Batrich M."/>
            <person name="Hatzopoulos T."/>
            <person name="Putonti C."/>
        </authorList>
    </citation>
    <scope>NUCLEOTIDE SEQUENCE [LARGE SCALE GENOMIC DNA]</scope>
    <source>
        <strain evidence="3 4">MB-090714</strain>
    </source>
</reference>
<keyword evidence="1" id="KW-0812">Transmembrane</keyword>
<protein>
    <recommendedName>
        <fullName evidence="2">Serine aminopeptidase S33 domain-containing protein</fullName>
    </recommendedName>
</protein>
<evidence type="ECO:0000256" key="1">
    <source>
        <dbReference type="SAM" id="Phobius"/>
    </source>
</evidence>
<dbReference type="PIRSF" id="PIRSF037442">
    <property type="entry name" value="UCP037442_abhydr"/>
    <property type="match status" value="1"/>
</dbReference>
<keyword evidence="1" id="KW-1133">Transmembrane helix</keyword>
<name>A0A2V4KVP9_AQUAC</name>
<dbReference type="OrthoDB" id="9785076at2"/>
<evidence type="ECO:0000313" key="3">
    <source>
        <dbReference type="EMBL" id="PYC24449.1"/>
    </source>
</evidence>
<evidence type="ECO:0000259" key="2">
    <source>
        <dbReference type="Pfam" id="PF12146"/>
    </source>
</evidence>
<dbReference type="InterPro" id="IPR050228">
    <property type="entry name" value="Carboxylesterase_BioH"/>
</dbReference>
<dbReference type="Proteomes" id="UP000248146">
    <property type="component" value="Unassembled WGS sequence"/>
</dbReference>
<evidence type="ECO:0000313" key="4">
    <source>
        <dbReference type="Proteomes" id="UP000248146"/>
    </source>
</evidence>
<organism evidence="3 4">
    <name type="scientific">Aquipseudomonas alcaligenes</name>
    <name type="common">Pseudomonas alcaligenes</name>
    <dbReference type="NCBI Taxonomy" id="43263"/>
    <lineage>
        <taxon>Bacteria</taxon>
        <taxon>Pseudomonadati</taxon>
        <taxon>Pseudomonadota</taxon>
        <taxon>Gammaproteobacteria</taxon>
        <taxon>Pseudomonadales</taxon>
        <taxon>Pseudomonadaceae</taxon>
        <taxon>Aquipseudomonas</taxon>
    </lineage>
</organism>
<gene>
    <name evidence="3" type="ORF">DMO17_10230</name>
</gene>
<dbReference type="PANTHER" id="PTHR43194:SF5">
    <property type="entry name" value="PIMELOYL-[ACYL-CARRIER PROTEIN] METHYL ESTER ESTERASE"/>
    <property type="match status" value="1"/>
</dbReference>
<proteinExistence type="predicted"/>
<keyword evidence="1" id="KW-0472">Membrane</keyword>
<dbReference type="InterPro" id="IPR022742">
    <property type="entry name" value="Hydrolase_4"/>
</dbReference>